<evidence type="ECO:0000256" key="6">
    <source>
        <dbReference type="ARBA" id="ARBA00022839"/>
    </source>
</evidence>
<dbReference type="InterPro" id="IPR011604">
    <property type="entry name" value="PDDEXK-like_dom_sf"/>
</dbReference>
<gene>
    <name evidence="11" type="ORF">H8S09_12275</name>
</gene>
<evidence type="ECO:0000256" key="1">
    <source>
        <dbReference type="ARBA" id="ARBA00022722"/>
    </source>
</evidence>
<feature type="domain" description="UvrD-like helicase C-terminal" evidence="10">
    <location>
        <begin position="279"/>
        <end position="576"/>
    </location>
</feature>
<dbReference type="SUPFAM" id="SSF52540">
    <property type="entry name" value="P-loop containing nucleoside triphosphate hydrolases"/>
    <property type="match status" value="1"/>
</dbReference>
<organism evidence="11 12">
    <name type="scientific">Coprococcus hominis</name>
    <name type="common">ex Liu et al. 2022</name>
    <dbReference type="NCBI Taxonomy" id="2763039"/>
    <lineage>
        <taxon>Bacteria</taxon>
        <taxon>Bacillati</taxon>
        <taxon>Bacillota</taxon>
        <taxon>Clostridia</taxon>
        <taxon>Lachnospirales</taxon>
        <taxon>Lachnospiraceae</taxon>
        <taxon>Coprococcus</taxon>
    </lineage>
</organism>
<evidence type="ECO:0000256" key="9">
    <source>
        <dbReference type="ARBA" id="ARBA00023204"/>
    </source>
</evidence>
<sequence length="1130" mass="129989">MSVRFLLGASGSGKSRQIYNEIIQASIKEPERNFYLIVPEQYTMEAQRELVTMHPAGGMMNIDAIGMNRLAYRVFDELGISTGQVLEDFGKSMLIKKILCEQQDTLQVYGSYYDKLGFVDEMKSMMSEIFQYNIKQDTIDEIMEQIPEDSVVAGKMQDIRHIYEEFEAFAGERYIVAEQLVELLTRHVGQSKLVCGSSLYFDGFTGFTPVQLELVEKLMTCADDLTFSFTLDDRDQKYEHIKDYELFYLTKTTIKKLTEAAAAAGVEIESPVVLPGTINYRLGENRELFFLERNLFRSPYQKWKQPLERIHLTATGDAQDEIVFVASTIRRLVREEGYRYKDIAIVAGDLEQASHIYERVMDEYEIPVFIDANACLKANPCAETIRSVLAVLADDFSYDSVFRFLKAGMTDLTFEDIELLENYALKRGVRGYSRWNRAVSENYEKTSPVNVEEIRQAFMKMLGDIRKAFADKKAVTKDYVEALYDFLLQIHMYEKLEARKNELYEENRINEGDAYGQIFEKTVRLFDKIAELLGDTKMSVKEFYEIVDTGLSDIEVGVVPPTVDRVLIGDITRSRLNHIKVLFFTSVNDGIVPKAPKKGRILSDRDRDILSGCGLELAPSDKQNSYIEQFYIYTILTKPSDHLYISYHKLSASLESMRPSYLLGRISSIFPSLQAEEYDAASCMPDTVNRSLRRILRTEEDDSEDAESRILTRILTEKGLARELTAIYKGRTYRNVAEQLPPETIALLYGRYLHASVSKLELYARCGFAYFLKYGLRLKEREMYQVDVRNVGVILHSVMEGLFKQVRDTRNNDWENFPEDERMLMVTELVNRAAEESAGDFFEDNARNAYMLQMIERMAQTSAGMLQKHIRLGSMKPGMLEKTFDSAKDEVGSYLFELPNQIRMSINGKIDRVDVEEEDGTVYIKVIDYKSSTRKLSLEEVLNGEQLQLVTYSAIAYEIEKMIYPDKNIQIAGLLYYSFDDPVIEIESSEIDTDTEQPEFSDQEKLDAERMEKMKLQGFVNESPAVIQKMDHTCNQSLPVKLDKNGDIKKSENVVSADQIRTIMELTRENIEELGSQIAEGKIAIEPYKNKSNTGCDYCEFKNICHFDVKNGGNQYRRPDNEKLKRYREE</sequence>
<keyword evidence="8" id="KW-0238">DNA-binding</keyword>
<keyword evidence="7" id="KW-0067">ATP-binding</keyword>
<keyword evidence="3" id="KW-0227">DNA damage</keyword>
<dbReference type="PROSITE" id="PS51217">
    <property type="entry name" value="UVRD_HELICASE_CTER"/>
    <property type="match status" value="1"/>
</dbReference>
<name>A0A8I0AQR0_9FIRM</name>
<evidence type="ECO:0000313" key="12">
    <source>
        <dbReference type="Proteomes" id="UP000615234"/>
    </source>
</evidence>
<dbReference type="InterPro" id="IPR038726">
    <property type="entry name" value="PDDEXK_AddAB-type"/>
</dbReference>
<dbReference type="EMBL" id="JACOOX010000006">
    <property type="protein sequence ID" value="MBC5663637.1"/>
    <property type="molecule type" value="Genomic_DNA"/>
</dbReference>
<evidence type="ECO:0000256" key="3">
    <source>
        <dbReference type="ARBA" id="ARBA00022763"/>
    </source>
</evidence>
<keyword evidence="4" id="KW-0378">Hydrolase</keyword>
<keyword evidence="2" id="KW-0547">Nucleotide-binding</keyword>
<evidence type="ECO:0000256" key="5">
    <source>
        <dbReference type="ARBA" id="ARBA00022806"/>
    </source>
</evidence>
<dbReference type="PANTHER" id="PTHR30591">
    <property type="entry name" value="RECBCD ENZYME SUBUNIT RECC"/>
    <property type="match status" value="1"/>
</dbReference>
<protein>
    <submittedName>
        <fullName evidence="11">PD-(D/E)XK nuclease family protein</fullName>
    </submittedName>
</protein>
<keyword evidence="12" id="KW-1185">Reference proteome</keyword>
<comment type="caution">
    <text evidence="11">The sequence shown here is derived from an EMBL/GenBank/DDBJ whole genome shotgun (WGS) entry which is preliminary data.</text>
</comment>
<dbReference type="Pfam" id="PF21445">
    <property type="entry name" value="ADDB_N"/>
    <property type="match status" value="1"/>
</dbReference>
<dbReference type="Gene3D" id="3.90.320.10">
    <property type="match status" value="1"/>
</dbReference>
<keyword evidence="9" id="KW-0234">DNA repair</keyword>
<evidence type="ECO:0000256" key="8">
    <source>
        <dbReference type="ARBA" id="ARBA00023125"/>
    </source>
</evidence>
<evidence type="ECO:0000256" key="7">
    <source>
        <dbReference type="ARBA" id="ARBA00022840"/>
    </source>
</evidence>
<dbReference type="Gene3D" id="3.40.50.300">
    <property type="entry name" value="P-loop containing nucleotide triphosphate hydrolases"/>
    <property type="match status" value="3"/>
</dbReference>
<keyword evidence="1" id="KW-0540">Nuclease</keyword>
<accession>A0A8I0AQR0</accession>
<dbReference type="InterPro" id="IPR014017">
    <property type="entry name" value="DNA_helicase_UvrD-like_C"/>
</dbReference>
<keyword evidence="6" id="KW-0269">Exonuclease</keyword>
<dbReference type="Proteomes" id="UP000615234">
    <property type="component" value="Unassembled WGS sequence"/>
</dbReference>
<evidence type="ECO:0000313" key="11">
    <source>
        <dbReference type="EMBL" id="MBC5663637.1"/>
    </source>
</evidence>
<evidence type="ECO:0000256" key="2">
    <source>
        <dbReference type="ARBA" id="ARBA00022741"/>
    </source>
</evidence>
<dbReference type="GO" id="GO:0006281">
    <property type="term" value="P:DNA repair"/>
    <property type="evidence" value="ECO:0007669"/>
    <property type="project" value="UniProtKB-KW"/>
</dbReference>
<keyword evidence="5" id="KW-0347">Helicase</keyword>
<dbReference type="GO" id="GO:0006310">
    <property type="term" value="P:DNA recombination"/>
    <property type="evidence" value="ECO:0007669"/>
    <property type="project" value="TreeGrafter"/>
</dbReference>
<dbReference type="GO" id="GO:0004386">
    <property type="term" value="F:helicase activity"/>
    <property type="evidence" value="ECO:0007669"/>
    <property type="project" value="UniProtKB-KW"/>
</dbReference>
<dbReference type="GO" id="GO:0003677">
    <property type="term" value="F:DNA binding"/>
    <property type="evidence" value="ECO:0007669"/>
    <property type="project" value="UniProtKB-KW"/>
</dbReference>
<dbReference type="InterPro" id="IPR049035">
    <property type="entry name" value="ADDB_N"/>
</dbReference>
<dbReference type="RefSeq" id="WP_117808374.1">
    <property type="nucleotide sequence ID" value="NZ_JACOOX010000006.1"/>
</dbReference>
<evidence type="ECO:0000259" key="10">
    <source>
        <dbReference type="PROSITE" id="PS51217"/>
    </source>
</evidence>
<dbReference type="PANTHER" id="PTHR30591:SF1">
    <property type="entry name" value="RECBCD ENZYME SUBUNIT RECC"/>
    <property type="match status" value="1"/>
</dbReference>
<dbReference type="GO" id="GO:0005524">
    <property type="term" value="F:ATP binding"/>
    <property type="evidence" value="ECO:0007669"/>
    <property type="project" value="UniProtKB-KW"/>
</dbReference>
<dbReference type="Pfam" id="PF12705">
    <property type="entry name" value="PDDEXK_1"/>
    <property type="match status" value="1"/>
</dbReference>
<dbReference type="InterPro" id="IPR027417">
    <property type="entry name" value="P-loop_NTPase"/>
</dbReference>
<dbReference type="GO" id="GO:0004527">
    <property type="term" value="F:exonuclease activity"/>
    <property type="evidence" value="ECO:0007669"/>
    <property type="project" value="UniProtKB-KW"/>
</dbReference>
<reference evidence="11 12" key="1">
    <citation type="submission" date="2020-08" db="EMBL/GenBank/DDBJ databases">
        <title>Genome public.</title>
        <authorList>
            <person name="Liu C."/>
            <person name="Sun Q."/>
        </authorList>
    </citation>
    <scope>NUCLEOTIDE SEQUENCE [LARGE SCALE GENOMIC DNA]</scope>
    <source>
        <strain evidence="11 12">NSJ-10</strain>
    </source>
</reference>
<proteinExistence type="predicted"/>
<dbReference type="AlphaFoldDB" id="A0A8I0AQR0"/>
<evidence type="ECO:0000256" key="4">
    <source>
        <dbReference type="ARBA" id="ARBA00022801"/>
    </source>
</evidence>